<keyword evidence="3" id="KW-1185">Reference proteome</keyword>
<evidence type="ECO:0000313" key="3">
    <source>
        <dbReference type="Proteomes" id="UP000530564"/>
    </source>
</evidence>
<dbReference type="Proteomes" id="UP000530564">
    <property type="component" value="Unassembled WGS sequence"/>
</dbReference>
<gene>
    <name evidence="2" type="ORF">GGQ61_003536</name>
</gene>
<evidence type="ECO:0000256" key="1">
    <source>
        <dbReference type="SAM" id="MobiDB-lite"/>
    </source>
</evidence>
<dbReference type="AlphaFoldDB" id="A0A840A336"/>
<organism evidence="2 3">
    <name type="scientific">Phenylobacterium haematophilum</name>
    <dbReference type="NCBI Taxonomy" id="98513"/>
    <lineage>
        <taxon>Bacteria</taxon>
        <taxon>Pseudomonadati</taxon>
        <taxon>Pseudomonadota</taxon>
        <taxon>Alphaproteobacteria</taxon>
        <taxon>Caulobacterales</taxon>
        <taxon>Caulobacteraceae</taxon>
        <taxon>Phenylobacterium</taxon>
    </lineage>
</organism>
<proteinExistence type="predicted"/>
<evidence type="ECO:0000313" key="2">
    <source>
        <dbReference type="EMBL" id="MBB3892798.1"/>
    </source>
</evidence>
<sequence length="37" mass="3942">MSARSAFMTLNPGQPGAERVSPRHGVRVTTPSESSDQ</sequence>
<name>A0A840A336_9CAUL</name>
<protein>
    <submittedName>
        <fullName evidence="2">Uncharacterized protein</fullName>
    </submittedName>
</protein>
<reference evidence="2 3" key="1">
    <citation type="submission" date="2020-08" db="EMBL/GenBank/DDBJ databases">
        <title>Genomic Encyclopedia of Type Strains, Phase IV (KMG-IV): sequencing the most valuable type-strain genomes for metagenomic binning, comparative biology and taxonomic classification.</title>
        <authorList>
            <person name="Goeker M."/>
        </authorList>
    </citation>
    <scope>NUCLEOTIDE SEQUENCE [LARGE SCALE GENOMIC DNA]</scope>
    <source>
        <strain evidence="2 3">DSM 21793</strain>
    </source>
</reference>
<comment type="caution">
    <text evidence="2">The sequence shown here is derived from an EMBL/GenBank/DDBJ whole genome shotgun (WGS) entry which is preliminary data.</text>
</comment>
<accession>A0A840A336</accession>
<feature type="region of interest" description="Disordered" evidence="1">
    <location>
        <begin position="1"/>
        <end position="37"/>
    </location>
</feature>
<dbReference type="EMBL" id="JACIDK010000006">
    <property type="protein sequence ID" value="MBB3892798.1"/>
    <property type="molecule type" value="Genomic_DNA"/>
</dbReference>